<evidence type="ECO:0000259" key="9">
    <source>
        <dbReference type="Pfam" id="PF00135"/>
    </source>
</evidence>
<dbReference type="InterPro" id="IPR029058">
    <property type="entry name" value="AB_hydrolase_fold"/>
</dbReference>
<dbReference type="OrthoDB" id="408631at2759"/>
<dbReference type="EMBL" id="CP023322">
    <property type="protein sequence ID" value="ATY59663.1"/>
    <property type="molecule type" value="Genomic_DNA"/>
</dbReference>
<dbReference type="Proteomes" id="UP000323067">
    <property type="component" value="Chromosome iv"/>
</dbReference>
<name>A0A2H4S982_CORMI</name>
<gene>
    <name evidence="10" type="ORF">A9K55_002396</name>
</gene>
<dbReference type="EC" id="3.1.1.-" evidence="8"/>
<comment type="similarity">
    <text evidence="2 8">Belongs to the type-B carboxylesterase/lipase family.</text>
</comment>
<evidence type="ECO:0000256" key="3">
    <source>
        <dbReference type="ARBA" id="ARBA00022525"/>
    </source>
</evidence>
<reference evidence="10 11" key="1">
    <citation type="journal article" date="2017" name="BMC Genomics">
        <title>Chromosome level assembly and secondary metabolite potential of the parasitic fungus Cordyceps militaris.</title>
        <authorList>
            <person name="Kramer G.J."/>
            <person name="Nodwell J.R."/>
        </authorList>
    </citation>
    <scope>NUCLEOTIDE SEQUENCE [LARGE SCALE GENOMIC DNA]</scope>
    <source>
        <strain evidence="10 11">ATCC 34164</strain>
    </source>
</reference>
<keyword evidence="7" id="KW-0325">Glycoprotein</keyword>
<dbReference type="PANTHER" id="PTHR11559">
    <property type="entry name" value="CARBOXYLESTERASE"/>
    <property type="match status" value="1"/>
</dbReference>
<evidence type="ECO:0000256" key="8">
    <source>
        <dbReference type="RuleBase" id="RU361235"/>
    </source>
</evidence>
<keyword evidence="4 8" id="KW-0732">Signal</keyword>
<dbReference type="GO" id="GO:0005576">
    <property type="term" value="C:extracellular region"/>
    <property type="evidence" value="ECO:0007669"/>
    <property type="project" value="UniProtKB-SubCell"/>
</dbReference>
<dbReference type="GO" id="GO:0006629">
    <property type="term" value="P:lipid metabolic process"/>
    <property type="evidence" value="ECO:0007669"/>
    <property type="project" value="UniProtKB-KW"/>
</dbReference>
<keyword evidence="6" id="KW-0443">Lipid metabolism</keyword>
<dbReference type="AlphaFoldDB" id="A0A2H4S982"/>
<evidence type="ECO:0000256" key="1">
    <source>
        <dbReference type="ARBA" id="ARBA00004613"/>
    </source>
</evidence>
<comment type="subcellular location">
    <subcellularLocation>
        <location evidence="1">Secreted</location>
    </subcellularLocation>
</comment>
<evidence type="ECO:0000313" key="11">
    <source>
        <dbReference type="Proteomes" id="UP000323067"/>
    </source>
</evidence>
<dbReference type="InterPro" id="IPR002018">
    <property type="entry name" value="CarbesteraseB"/>
</dbReference>
<dbReference type="InterPro" id="IPR019826">
    <property type="entry name" value="Carboxylesterase_B_AS"/>
</dbReference>
<dbReference type="SMR" id="A0A2H4S982"/>
<feature type="chain" id="PRO_5013984225" description="Carboxylic ester hydrolase" evidence="8">
    <location>
        <begin position="22"/>
        <end position="566"/>
    </location>
</feature>
<evidence type="ECO:0000256" key="6">
    <source>
        <dbReference type="ARBA" id="ARBA00023098"/>
    </source>
</evidence>
<evidence type="ECO:0000313" key="10">
    <source>
        <dbReference type="EMBL" id="ATY59663.1"/>
    </source>
</evidence>
<dbReference type="PROSITE" id="PS00122">
    <property type="entry name" value="CARBOXYLESTERASE_B_1"/>
    <property type="match status" value="1"/>
</dbReference>
<dbReference type="InterPro" id="IPR050309">
    <property type="entry name" value="Type-B_Carboxylest/Lipase"/>
</dbReference>
<dbReference type="Pfam" id="PF00135">
    <property type="entry name" value="COesterase"/>
    <property type="match status" value="1"/>
</dbReference>
<feature type="signal peptide" evidence="8">
    <location>
        <begin position="1"/>
        <end position="21"/>
    </location>
</feature>
<dbReference type="GO" id="GO:0016787">
    <property type="term" value="F:hydrolase activity"/>
    <property type="evidence" value="ECO:0007669"/>
    <property type="project" value="UniProtKB-KW"/>
</dbReference>
<dbReference type="FunFam" id="3.40.50.1820:FF:000213">
    <property type="entry name" value="Carboxylic ester hydrolase"/>
    <property type="match status" value="1"/>
</dbReference>
<dbReference type="VEuPathDB" id="FungiDB:A9K55_002396"/>
<protein>
    <recommendedName>
        <fullName evidence="8">Carboxylic ester hydrolase</fullName>
        <ecNumber evidence="8">3.1.1.-</ecNumber>
    </recommendedName>
</protein>
<keyword evidence="5 8" id="KW-0378">Hydrolase</keyword>
<evidence type="ECO:0000256" key="4">
    <source>
        <dbReference type="ARBA" id="ARBA00022729"/>
    </source>
</evidence>
<keyword evidence="3" id="KW-0964">Secreted</keyword>
<evidence type="ECO:0000256" key="7">
    <source>
        <dbReference type="ARBA" id="ARBA00023180"/>
    </source>
</evidence>
<proteinExistence type="inferred from homology"/>
<evidence type="ECO:0000256" key="2">
    <source>
        <dbReference type="ARBA" id="ARBA00005964"/>
    </source>
</evidence>
<dbReference type="Gene3D" id="3.40.50.1820">
    <property type="entry name" value="alpha/beta hydrolase"/>
    <property type="match status" value="1"/>
</dbReference>
<feature type="domain" description="Carboxylesterase type B" evidence="9">
    <location>
        <begin position="39"/>
        <end position="538"/>
    </location>
</feature>
<dbReference type="VEuPathDB" id="FungiDB:CCM_09389"/>
<dbReference type="SUPFAM" id="SSF53474">
    <property type="entry name" value="alpha/beta-Hydrolases"/>
    <property type="match status" value="1"/>
</dbReference>
<evidence type="ECO:0000256" key="5">
    <source>
        <dbReference type="ARBA" id="ARBA00022801"/>
    </source>
</evidence>
<sequence>MKTFVCAILQVLTCFTYTGHGRPEPRATQKISVELASGTTVIGRSGQGIETFNGIPYADPPVGPLRFKPPQKISRKLEPVDATGIAPSCPQMLISNATKTALGRIASSLIDLPVLRDVLRGQEDCLTVSVQRPAGTRPDTKLPVLFWIFGGGFELGGSNTYDATSLLAAAVGDGMPFVYVAVNYRVGGFGFLPGAEIHRDGSANAGLLDQRMALEWVADNVAHFGGDPDKMTLWGESAGSFSVAHQMVLFGGNATYKAKPLFRGAIMDSGSFMPADAIDCPKGQAVYNAVVRAAGCAGADDTLACLRSLDYDAFYEAATSVLSWLSFSSTALSYLPRPDGTVLPASAEDLVAAGRYHAVPLINGDQEDEGTLFSLFQQSIKTDDDLVDYFSTLYFQNATKDQLRSLVDMYPSDFDGSPFRTGSLNVLYPNFKRIAAMIGDLVFTLPRRQFLELATHANPHVPTWSYLSSYAFGLPVLGTFHASDLVQVFYGVPTTHATLSCRRYYFNFLYDLDPNKGKGGYSHWPTWKEKRTLMWFKTQFSNDYLTDDFRSDAYAVFRKLGSLLRL</sequence>
<organism evidence="10 11">
    <name type="scientific">Cordyceps militaris</name>
    <name type="common">Caterpillar fungus</name>
    <name type="synonym">Clavaria militaris</name>
    <dbReference type="NCBI Taxonomy" id="73501"/>
    <lineage>
        <taxon>Eukaryota</taxon>
        <taxon>Fungi</taxon>
        <taxon>Dikarya</taxon>
        <taxon>Ascomycota</taxon>
        <taxon>Pezizomycotina</taxon>
        <taxon>Sordariomycetes</taxon>
        <taxon>Hypocreomycetidae</taxon>
        <taxon>Hypocreales</taxon>
        <taxon>Cordycipitaceae</taxon>
        <taxon>Cordyceps</taxon>
    </lineage>
</organism>
<accession>A0A2H4S982</accession>